<dbReference type="Proteomes" id="UP001597018">
    <property type="component" value="Unassembled WGS sequence"/>
</dbReference>
<dbReference type="RefSeq" id="WP_263247540.1">
    <property type="nucleotide sequence ID" value="NZ_BAABLT010000038.1"/>
</dbReference>
<accession>A0ABW3FWH9</accession>
<proteinExistence type="predicted"/>
<protein>
    <submittedName>
        <fullName evidence="1">Uncharacterized protein</fullName>
    </submittedName>
</protein>
<comment type="caution">
    <text evidence="1">The sequence shown here is derived from an EMBL/GenBank/DDBJ whole genome shotgun (WGS) entry which is preliminary data.</text>
</comment>
<gene>
    <name evidence="1" type="ORF">ACFQ16_23750</name>
</gene>
<evidence type="ECO:0000313" key="1">
    <source>
        <dbReference type="EMBL" id="MFD0922772.1"/>
    </source>
</evidence>
<dbReference type="EMBL" id="JBHTIW010000024">
    <property type="protein sequence ID" value="MFD0922772.1"/>
    <property type="molecule type" value="Genomic_DNA"/>
</dbReference>
<reference evidence="2" key="1">
    <citation type="journal article" date="2019" name="Int. J. Syst. Evol. Microbiol.">
        <title>The Global Catalogue of Microorganisms (GCM) 10K type strain sequencing project: providing services to taxonomists for standard genome sequencing and annotation.</title>
        <authorList>
            <consortium name="The Broad Institute Genomics Platform"/>
            <consortium name="The Broad Institute Genome Sequencing Center for Infectious Disease"/>
            <person name="Wu L."/>
            <person name="Ma J."/>
        </authorList>
    </citation>
    <scope>NUCLEOTIDE SEQUENCE [LARGE SCALE GENOMIC DNA]</scope>
    <source>
        <strain evidence="2">CCUG 56401</strain>
    </source>
</reference>
<keyword evidence="2" id="KW-1185">Reference proteome</keyword>
<name>A0ABW3FWH9_9PSEU</name>
<evidence type="ECO:0000313" key="2">
    <source>
        <dbReference type="Proteomes" id="UP001597018"/>
    </source>
</evidence>
<organism evidence="1 2">
    <name type="scientific">Saccharopolyspora rosea</name>
    <dbReference type="NCBI Taxonomy" id="524884"/>
    <lineage>
        <taxon>Bacteria</taxon>
        <taxon>Bacillati</taxon>
        <taxon>Actinomycetota</taxon>
        <taxon>Actinomycetes</taxon>
        <taxon>Pseudonocardiales</taxon>
        <taxon>Pseudonocardiaceae</taxon>
        <taxon>Saccharopolyspora</taxon>
    </lineage>
</organism>
<sequence length="66" mass="6677">MTDEEQRHAPAGGVCAHVGIGADDAAARHARTRLANVLAVYRRALLDDAPGGAPAPLPSPAGAVRP</sequence>